<sequence>MAQSVAPPAVSSTGTTGSTGTAVTPLPLRAVLPWAVFVGTLMLVLLYFVGAEQGATSVFSGAEVHEWVHDGRHLLGFPCH</sequence>
<dbReference type="Proteomes" id="UP000245992">
    <property type="component" value="Unassembled WGS sequence"/>
</dbReference>
<feature type="compositionally biased region" description="Low complexity" evidence="1">
    <location>
        <begin position="7"/>
        <end position="22"/>
    </location>
</feature>
<feature type="region of interest" description="Disordered" evidence="1">
    <location>
        <begin position="1"/>
        <end position="22"/>
    </location>
</feature>
<evidence type="ECO:0000256" key="1">
    <source>
        <dbReference type="SAM" id="MobiDB-lite"/>
    </source>
</evidence>
<dbReference type="EMBL" id="AZSP01000269">
    <property type="protein sequence ID" value="PVE07877.1"/>
    <property type="molecule type" value="Genomic_DNA"/>
</dbReference>
<organism evidence="3 4">
    <name type="scientific">Streptomyces scopuliridis RB72</name>
    <dbReference type="NCBI Taxonomy" id="1440053"/>
    <lineage>
        <taxon>Bacteria</taxon>
        <taxon>Bacillati</taxon>
        <taxon>Actinomycetota</taxon>
        <taxon>Actinomycetes</taxon>
        <taxon>Kitasatosporales</taxon>
        <taxon>Streptomycetaceae</taxon>
        <taxon>Streptomyces</taxon>
    </lineage>
</organism>
<dbReference type="Pfam" id="PF09489">
    <property type="entry name" value="CbtB"/>
    <property type="match status" value="1"/>
</dbReference>
<protein>
    <submittedName>
        <fullName evidence="3">Cobalt transporter</fullName>
    </submittedName>
</protein>
<keyword evidence="2" id="KW-0812">Transmembrane</keyword>
<reference evidence="3 4" key="1">
    <citation type="submission" date="2013-12" db="EMBL/GenBank/DDBJ databases">
        <title>Annotated genome of Streptomyces scopuliridis.</title>
        <authorList>
            <person name="Olson J.B."/>
        </authorList>
    </citation>
    <scope>NUCLEOTIDE SEQUENCE [LARGE SCALE GENOMIC DNA]</scope>
    <source>
        <strain evidence="3 4">RB72</strain>
    </source>
</reference>
<keyword evidence="2" id="KW-1133">Transmembrane helix</keyword>
<name>A0A2T7SY98_9ACTN</name>
<dbReference type="GeneID" id="95542909"/>
<gene>
    <name evidence="3" type="ORF">Y717_21405</name>
</gene>
<dbReference type="AlphaFoldDB" id="A0A2T7SY98"/>
<dbReference type="OrthoDB" id="122519at2"/>
<evidence type="ECO:0000313" key="4">
    <source>
        <dbReference type="Proteomes" id="UP000245992"/>
    </source>
</evidence>
<dbReference type="InterPro" id="IPR012667">
    <property type="entry name" value="CbtB_put"/>
</dbReference>
<keyword evidence="2" id="KW-0472">Membrane</keyword>
<feature type="transmembrane region" description="Helical" evidence="2">
    <location>
        <begin position="31"/>
        <end position="50"/>
    </location>
</feature>
<evidence type="ECO:0000313" key="3">
    <source>
        <dbReference type="EMBL" id="PVE07877.1"/>
    </source>
</evidence>
<accession>A0A2T7SY98</accession>
<proteinExistence type="predicted"/>
<comment type="caution">
    <text evidence="3">The sequence shown here is derived from an EMBL/GenBank/DDBJ whole genome shotgun (WGS) entry which is preliminary data.</text>
</comment>
<keyword evidence="4" id="KW-1185">Reference proteome</keyword>
<dbReference type="RefSeq" id="WP_030354721.1">
    <property type="nucleotide sequence ID" value="NZ_AZSP01000269.1"/>
</dbReference>
<dbReference type="STRING" id="1440053.GCA_000718095_05774"/>
<evidence type="ECO:0000256" key="2">
    <source>
        <dbReference type="SAM" id="Phobius"/>
    </source>
</evidence>